<evidence type="ECO:0000313" key="2">
    <source>
        <dbReference type="EMBL" id="CDO06374.1"/>
    </source>
</evidence>
<gene>
    <name evidence="2" type="ORF">BN977_01161</name>
</gene>
<dbReference type="Proteomes" id="UP000028870">
    <property type="component" value="Unassembled WGS sequence"/>
</dbReference>
<dbReference type="STRING" id="258533.BN977_01161"/>
<dbReference type="RefSeq" id="WP_036396666.1">
    <property type="nucleotide sequence ID" value="NZ_CCBB010000001.1"/>
</dbReference>
<dbReference type="Pfam" id="PF12680">
    <property type="entry name" value="SnoaL_2"/>
    <property type="match status" value="1"/>
</dbReference>
<comment type="caution">
    <text evidence="2">The sequence shown here is derived from an EMBL/GenBank/DDBJ whole genome shotgun (WGS) entry which is preliminary data.</text>
</comment>
<proteinExistence type="predicted"/>
<accession>W9AKX4</accession>
<dbReference type="InterPro" id="IPR032710">
    <property type="entry name" value="NTF2-like_dom_sf"/>
</dbReference>
<reference evidence="2" key="2">
    <citation type="submission" date="2014-03" db="EMBL/GenBank/DDBJ databases">
        <authorList>
            <person name="Urmite Genomes"/>
        </authorList>
    </citation>
    <scope>NUCLEOTIDE SEQUENCE</scope>
    <source>
        <strain evidence="2">DSM 44829</strain>
    </source>
</reference>
<dbReference type="AlphaFoldDB" id="W9AKX4"/>
<evidence type="ECO:0000313" key="3">
    <source>
        <dbReference type="Proteomes" id="UP000028870"/>
    </source>
</evidence>
<dbReference type="OrthoDB" id="3681559at2"/>
<dbReference type="eggNOG" id="COG3631">
    <property type="taxonomic scope" value="Bacteria"/>
</dbReference>
<dbReference type="EMBL" id="CCBB010000001">
    <property type="protein sequence ID" value="CDO06374.1"/>
    <property type="molecule type" value="Genomic_DNA"/>
</dbReference>
<dbReference type="InterPro" id="IPR037401">
    <property type="entry name" value="SnoaL-like"/>
</dbReference>
<sequence>MEQALSTDQRRRRAHATMDRLVAALLAHDMDAFADEWAPDGTMTFPFAPPGWPHLRGREDVRAYLSGYPEVVDIRGITHQTRHDTTDPDTVVVEWGVTGIARKTGRKYDLDYVAFVTVGAEGIVAYRDYWNPLAAGTALDGLDEMADAFTKYEGNA</sequence>
<protein>
    <submittedName>
        <fullName evidence="2">PhzA/B-like protein</fullName>
    </submittedName>
</protein>
<organism evidence="2 3">
    <name type="scientific">Mycolicibacterium cosmeticum</name>
    <dbReference type="NCBI Taxonomy" id="258533"/>
    <lineage>
        <taxon>Bacteria</taxon>
        <taxon>Bacillati</taxon>
        <taxon>Actinomycetota</taxon>
        <taxon>Actinomycetes</taxon>
        <taxon>Mycobacteriales</taxon>
        <taxon>Mycobacteriaceae</taxon>
        <taxon>Mycolicibacterium</taxon>
    </lineage>
</organism>
<dbReference type="Gene3D" id="3.10.450.50">
    <property type="match status" value="1"/>
</dbReference>
<keyword evidence="3" id="KW-1185">Reference proteome</keyword>
<name>W9AKX4_MYCCO</name>
<dbReference type="SUPFAM" id="SSF54427">
    <property type="entry name" value="NTF2-like"/>
    <property type="match status" value="1"/>
</dbReference>
<reference evidence="2" key="1">
    <citation type="submission" date="2014-03" db="EMBL/GenBank/DDBJ databases">
        <title>Draft Genome Sequence of Mycobacterium cosmeticum DSM 44829.</title>
        <authorList>
            <person name="Croce O."/>
            <person name="Robert C."/>
            <person name="Raoult D."/>
            <person name="Drancourt M."/>
        </authorList>
    </citation>
    <scope>NUCLEOTIDE SEQUENCE [LARGE SCALE GENOMIC DNA]</scope>
    <source>
        <strain evidence="2">DSM 44829</strain>
    </source>
</reference>
<evidence type="ECO:0000259" key="1">
    <source>
        <dbReference type="Pfam" id="PF12680"/>
    </source>
</evidence>
<feature type="domain" description="SnoaL-like" evidence="1">
    <location>
        <begin position="19"/>
        <end position="124"/>
    </location>
</feature>